<name>A0A0D7AXC2_9AGAR</name>
<dbReference type="EMBL" id="KN880849">
    <property type="protein sequence ID" value="KIY61926.1"/>
    <property type="molecule type" value="Genomic_DNA"/>
</dbReference>
<accession>A0A0D7AXC2</accession>
<protein>
    <submittedName>
        <fullName evidence="1">Uncharacterized protein</fullName>
    </submittedName>
</protein>
<reference evidence="1 2" key="1">
    <citation type="journal article" date="2015" name="Fungal Genet. Biol.">
        <title>Evolution of novel wood decay mechanisms in Agaricales revealed by the genome sequences of Fistulina hepatica and Cylindrobasidium torrendii.</title>
        <authorList>
            <person name="Floudas D."/>
            <person name="Held B.W."/>
            <person name="Riley R."/>
            <person name="Nagy L.G."/>
            <person name="Koehler G."/>
            <person name="Ransdell A.S."/>
            <person name="Younus H."/>
            <person name="Chow J."/>
            <person name="Chiniquy J."/>
            <person name="Lipzen A."/>
            <person name="Tritt A."/>
            <person name="Sun H."/>
            <person name="Haridas S."/>
            <person name="LaButti K."/>
            <person name="Ohm R.A."/>
            <person name="Kues U."/>
            <person name="Blanchette R.A."/>
            <person name="Grigoriev I.V."/>
            <person name="Minto R.E."/>
            <person name="Hibbett D.S."/>
        </authorList>
    </citation>
    <scope>NUCLEOTIDE SEQUENCE [LARGE SCALE GENOMIC DNA]</scope>
    <source>
        <strain evidence="1 2">FP15055 ss-10</strain>
    </source>
</reference>
<dbReference type="AlphaFoldDB" id="A0A0D7AXC2"/>
<sequence length="122" mass="13957">MRILTAPACVFLWTTTREWRRANTLALSWRSALTHVVSLEFPFGLHFVPVPVPARYFPTSFPLTFTPASQNIFIQTITNSEDPYFEYVVHSDCILSSIHELDTITFIFTLDASSSINDTQIR</sequence>
<evidence type="ECO:0000313" key="2">
    <source>
        <dbReference type="Proteomes" id="UP000054007"/>
    </source>
</evidence>
<gene>
    <name evidence="1" type="ORF">CYLTODRAFT_427264</name>
</gene>
<evidence type="ECO:0000313" key="1">
    <source>
        <dbReference type="EMBL" id="KIY61926.1"/>
    </source>
</evidence>
<keyword evidence="2" id="KW-1185">Reference proteome</keyword>
<organism evidence="1 2">
    <name type="scientific">Cylindrobasidium torrendii FP15055 ss-10</name>
    <dbReference type="NCBI Taxonomy" id="1314674"/>
    <lineage>
        <taxon>Eukaryota</taxon>
        <taxon>Fungi</taxon>
        <taxon>Dikarya</taxon>
        <taxon>Basidiomycota</taxon>
        <taxon>Agaricomycotina</taxon>
        <taxon>Agaricomycetes</taxon>
        <taxon>Agaricomycetidae</taxon>
        <taxon>Agaricales</taxon>
        <taxon>Marasmiineae</taxon>
        <taxon>Physalacriaceae</taxon>
        <taxon>Cylindrobasidium</taxon>
    </lineage>
</organism>
<proteinExistence type="predicted"/>
<dbReference type="Proteomes" id="UP000054007">
    <property type="component" value="Unassembled WGS sequence"/>
</dbReference>